<protein>
    <submittedName>
        <fullName evidence="2">Uncharacterized protein</fullName>
    </submittedName>
</protein>
<dbReference type="EMBL" id="CP147711">
    <property type="protein sequence ID" value="WXC80137.1"/>
    <property type="molecule type" value="Genomic_DNA"/>
</dbReference>
<evidence type="ECO:0000313" key="4">
    <source>
        <dbReference type="Proteomes" id="UP001432046"/>
    </source>
</evidence>
<keyword evidence="1" id="KW-0732">Signal</keyword>
<reference evidence="3" key="2">
    <citation type="journal article" date="2021" name="Int. J. Syst. Evol. Microbiol.">
        <title>Bradyrhizobium septentrionale sp. nov. (sv. septentrionale) and Bradyrhizobium quebecense sp. nov. (sv. septentrionale) associated with legumes native to Canada possess rearranged symbiosis genes and numerous insertion sequences.</title>
        <authorList>
            <person name="Bromfield E.S.P."/>
            <person name="Cloutier S."/>
        </authorList>
    </citation>
    <scope>NUCLEOTIDE SEQUENCE</scope>
    <source>
        <strain evidence="3">5S5</strain>
    </source>
</reference>
<keyword evidence="4" id="KW-1185">Reference proteome</keyword>
<accession>A0A973WAB7</accession>
<dbReference type="AlphaFoldDB" id="A0A973WAB7"/>
<dbReference type="EMBL" id="JAAOLE020000001">
    <property type="protein sequence ID" value="NVI50029.1"/>
    <property type="molecule type" value="Genomic_DNA"/>
</dbReference>
<dbReference type="RefSeq" id="WP_166213060.1">
    <property type="nucleotide sequence ID" value="NZ_CP088285.1"/>
</dbReference>
<name>A0A973WAB7_9BRAD</name>
<organism evidence="2">
    <name type="scientific">Bradyrhizobium septentrionale</name>
    <dbReference type="NCBI Taxonomy" id="1404411"/>
    <lineage>
        <taxon>Bacteria</taxon>
        <taxon>Pseudomonadati</taxon>
        <taxon>Pseudomonadota</taxon>
        <taxon>Alphaproteobacteria</taxon>
        <taxon>Hyphomicrobiales</taxon>
        <taxon>Nitrobacteraceae</taxon>
        <taxon>Bradyrhizobium</taxon>
    </lineage>
</organism>
<feature type="chain" id="PRO_5037700267" evidence="1">
    <location>
        <begin position="27"/>
        <end position="167"/>
    </location>
</feature>
<proteinExistence type="predicted"/>
<gene>
    <name evidence="2" type="ORF">HAP48_045765</name>
    <name evidence="3" type="ORF">WDK88_00220</name>
</gene>
<evidence type="ECO:0000256" key="1">
    <source>
        <dbReference type="SAM" id="SignalP"/>
    </source>
</evidence>
<sequence>MIGSKAIRRLLAASLLMVLRVTDAPAQMARPEPFDTPVPEAWRAPFTRFLSGLNVSDAVATVEASRAVVFQNPAGGPERMIIRVRHKEACTVDQDECLTVIAHIENNELVSDAMFYAGDKISYGDFKPRVPGVRSLPIFFYGRQQVVAVIVTAKGLVVSSHSAEAPK</sequence>
<reference evidence="2" key="1">
    <citation type="submission" date="2020-06" db="EMBL/GenBank/DDBJ databases">
        <title>Whole Genome Sequence of Bradyrhizobium sp. Strain 1S1.</title>
        <authorList>
            <person name="Bromfield E.S.P."/>
            <person name="Cloutier S."/>
        </authorList>
    </citation>
    <scope>NUCLEOTIDE SEQUENCE [LARGE SCALE GENOMIC DNA]</scope>
    <source>
        <strain evidence="2">1S1</strain>
    </source>
</reference>
<evidence type="ECO:0000313" key="3">
    <source>
        <dbReference type="EMBL" id="WXC80137.1"/>
    </source>
</evidence>
<dbReference type="Proteomes" id="UP001432046">
    <property type="component" value="Chromosome"/>
</dbReference>
<feature type="signal peptide" evidence="1">
    <location>
        <begin position="1"/>
        <end position="26"/>
    </location>
</feature>
<reference evidence="3" key="3">
    <citation type="submission" date="2024-03" db="EMBL/GenBank/DDBJ databases">
        <authorList>
            <person name="Bromfield E.S.P."/>
            <person name="Cloutier S."/>
        </authorList>
    </citation>
    <scope>NUCLEOTIDE SEQUENCE</scope>
    <source>
        <strain evidence="3">5S5</strain>
    </source>
</reference>
<evidence type="ECO:0000313" key="2">
    <source>
        <dbReference type="EMBL" id="NVI50029.1"/>
    </source>
</evidence>